<feature type="region of interest" description="Disordered" evidence="8">
    <location>
        <begin position="598"/>
        <end position="667"/>
    </location>
</feature>
<sequence>MGALRLGILSASLGRSGHTSSCYLAAGCLNKWASPIAEGIQSLVVDVVFAAGWALDLIPHCQFSVARGRNLVLTANAAAEGEQDFFTMASTTESETRLCGNCKKDIPEANFTIHEIHCKRNIDVCTFCREPFPKSEMKNHIDTEHAQVLCKCNMKMEKRHLEAHKVSKCPLRPTQCQYCELELSHNKVSDHEDYCGTRTERCNGCGRNVMVKDLQAHPTVCGKVTEDQKVNRERLLSRYNHRDNGETWFDAQTTFGEDHIRSHPRIPRQLQSRFYKNIHHSLEGDNRRRGQTMQVDQNLGGEQENVQRNLVPGLTSPGWESSNSDYLLAFSLQNEFPSSNVDQKSDRWREFYSKDRSPSKYPHERTTNDLFSRNLSIPVNNTTEPKSNDFLLPCEFCEELIPEDDLILHQTGCNPGSVLNSFSKRSISPVHQLEYDGDLRTFLDQTSDPLNNRFALLSDPLPVQSEGNIIIPCEFCGIQLENDDLFYHQDQCDLRPCTAEPTVRSWEPPALLPKKDNLEKNKSPQRRMRHQGDVTHSILNDPDRLFSHPSDEFPTTRTSSHRPSNAAGVREQSTSHVLSRINVNREVPIINARKVPTTQATAIRSSKSHQRENYVQDFSGGSPTRRRTSWKDDLSTHSTTRNNVAHVGRNTKIKNQKTGSGDVDKEE</sequence>
<feature type="compositionally biased region" description="Basic and acidic residues" evidence="8">
    <location>
        <begin position="513"/>
        <end position="522"/>
    </location>
</feature>
<accession>A0AAV7LPW7</accession>
<evidence type="ECO:0000256" key="3">
    <source>
        <dbReference type="ARBA" id="ARBA00022771"/>
    </source>
</evidence>
<evidence type="ECO:0000256" key="7">
    <source>
        <dbReference type="ARBA" id="ARBA00040410"/>
    </source>
</evidence>
<name>A0AAV7LPW7_PLEWA</name>
<keyword evidence="2" id="KW-0479">Metal-binding</keyword>
<dbReference type="GO" id="GO:0005739">
    <property type="term" value="C:mitochondrion"/>
    <property type="evidence" value="ECO:0007669"/>
    <property type="project" value="TreeGrafter"/>
</dbReference>
<dbReference type="EMBL" id="JANPWB010000015">
    <property type="protein sequence ID" value="KAJ1093024.1"/>
    <property type="molecule type" value="Genomic_DNA"/>
</dbReference>
<evidence type="ECO:0000313" key="11">
    <source>
        <dbReference type="Proteomes" id="UP001066276"/>
    </source>
</evidence>
<evidence type="ECO:0000256" key="1">
    <source>
        <dbReference type="ARBA" id="ARBA00022553"/>
    </source>
</evidence>
<dbReference type="InterPro" id="IPR049439">
    <property type="entry name" value="TRAFD1-XIAF1_Znf"/>
</dbReference>
<dbReference type="PANTHER" id="PTHR16295">
    <property type="entry name" value="TRAF-TYPE ZINC FINGER PROTEIN-RELATED"/>
    <property type="match status" value="1"/>
</dbReference>
<evidence type="ECO:0000259" key="9">
    <source>
        <dbReference type="Pfam" id="PF21366"/>
    </source>
</evidence>
<dbReference type="Pfam" id="PF21366">
    <property type="entry name" value="TRAFD1-XIAF1_ZnF"/>
    <property type="match status" value="1"/>
</dbReference>
<evidence type="ECO:0000256" key="5">
    <source>
        <dbReference type="ARBA" id="ARBA00022990"/>
    </source>
</evidence>
<feature type="region of interest" description="Disordered" evidence="8">
    <location>
        <begin position="507"/>
        <end position="580"/>
    </location>
</feature>
<proteinExistence type="predicted"/>
<evidence type="ECO:0000313" key="10">
    <source>
        <dbReference type="EMBL" id="KAJ1093024.1"/>
    </source>
</evidence>
<keyword evidence="11" id="KW-1185">Reference proteome</keyword>
<feature type="compositionally biased region" description="Basic and acidic residues" evidence="8">
    <location>
        <begin position="541"/>
        <end position="551"/>
    </location>
</feature>
<gene>
    <name evidence="10" type="ORF">NDU88_006134</name>
</gene>
<keyword evidence="5" id="KW-0007">Acetylation</keyword>
<comment type="function">
    <text evidence="6">Negative feedback regulator that controls excessive innate immune responses. Regulates both Toll-like receptor 4 (TLR4) and DDX58/RIG1-like helicases (RLH) pathways. May inhibit the LTR pathway by direct interaction with TRAF6 and attenuation of NF-kappa-B activation. May negatively regulate the RLH pathway downstream from MAVS and upstream of NF-kappa-B and IRF3.</text>
</comment>
<feature type="compositionally biased region" description="Polar residues" evidence="8">
    <location>
        <begin position="553"/>
        <end position="563"/>
    </location>
</feature>
<dbReference type="InterPro" id="IPR051986">
    <property type="entry name" value="Innate_Immune_Apopt_Reg"/>
</dbReference>
<dbReference type="GO" id="GO:0045824">
    <property type="term" value="P:negative regulation of innate immune response"/>
    <property type="evidence" value="ECO:0007669"/>
    <property type="project" value="TreeGrafter"/>
</dbReference>
<reference evidence="10" key="1">
    <citation type="journal article" date="2022" name="bioRxiv">
        <title>Sequencing and chromosome-scale assembly of the giantPleurodeles waltlgenome.</title>
        <authorList>
            <person name="Brown T."/>
            <person name="Elewa A."/>
            <person name="Iarovenko S."/>
            <person name="Subramanian E."/>
            <person name="Araus A.J."/>
            <person name="Petzold A."/>
            <person name="Susuki M."/>
            <person name="Suzuki K.-i.T."/>
            <person name="Hayashi T."/>
            <person name="Toyoda A."/>
            <person name="Oliveira C."/>
            <person name="Osipova E."/>
            <person name="Leigh N.D."/>
            <person name="Simon A."/>
            <person name="Yun M.H."/>
        </authorList>
    </citation>
    <scope>NUCLEOTIDE SEQUENCE</scope>
    <source>
        <strain evidence="10">20211129_DDA</strain>
        <tissue evidence="10">Liver</tissue>
    </source>
</reference>
<keyword evidence="1" id="KW-0597">Phosphoprotein</keyword>
<dbReference type="Gene3D" id="3.30.40.10">
    <property type="entry name" value="Zinc/RING finger domain, C3HC4 (zinc finger)"/>
    <property type="match status" value="1"/>
</dbReference>
<dbReference type="PROSITE" id="PS51257">
    <property type="entry name" value="PROKAR_LIPOPROTEIN"/>
    <property type="match status" value="1"/>
</dbReference>
<organism evidence="10 11">
    <name type="scientific">Pleurodeles waltl</name>
    <name type="common">Iberian ribbed newt</name>
    <dbReference type="NCBI Taxonomy" id="8319"/>
    <lineage>
        <taxon>Eukaryota</taxon>
        <taxon>Metazoa</taxon>
        <taxon>Chordata</taxon>
        <taxon>Craniata</taxon>
        <taxon>Vertebrata</taxon>
        <taxon>Euteleostomi</taxon>
        <taxon>Amphibia</taxon>
        <taxon>Batrachia</taxon>
        <taxon>Caudata</taxon>
        <taxon>Salamandroidea</taxon>
        <taxon>Salamandridae</taxon>
        <taxon>Pleurodelinae</taxon>
        <taxon>Pleurodeles</taxon>
    </lineage>
</organism>
<protein>
    <recommendedName>
        <fullName evidence="7">TRAF-type zinc finger domain-containing protein 1</fullName>
    </recommendedName>
</protein>
<dbReference type="AlphaFoldDB" id="A0AAV7LPW7"/>
<dbReference type="Proteomes" id="UP001066276">
    <property type="component" value="Chromosome 11"/>
</dbReference>
<evidence type="ECO:0000256" key="2">
    <source>
        <dbReference type="ARBA" id="ARBA00022723"/>
    </source>
</evidence>
<dbReference type="InterPro" id="IPR013083">
    <property type="entry name" value="Znf_RING/FYVE/PHD"/>
</dbReference>
<keyword evidence="4" id="KW-0862">Zinc</keyword>
<dbReference type="PANTHER" id="PTHR16295:SF19">
    <property type="entry name" value="TRAF-TYPE ZINC FINGER DOMAIN-CONTAINING PROTEIN 1"/>
    <property type="match status" value="1"/>
</dbReference>
<evidence type="ECO:0000256" key="4">
    <source>
        <dbReference type="ARBA" id="ARBA00022833"/>
    </source>
</evidence>
<comment type="caution">
    <text evidence="10">The sequence shown here is derived from an EMBL/GenBank/DDBJ whole genome shotgun (WGS) entry which is preliminary data.</text>
</comment>
<evidence type="ECO:0000256" key="8">
    <source>
        <dbReference type="SAM" id="MobiDB-lite"/>
    </source>
</evidence>
<evidence type="ECO:0000256" key="6">
    <source>
        <dbReference type="ARBA" id="ARBA00037636"/>
    </source>
</evidence>
<dbReference type="GO" id="GO:0008270">
    <property type="term" value="F:zinc ion binding"/>
    <property type="evidence" value="ECO:0007669"/>
    <property type="project" value="UniProtKB-KW"/>
</dbReference>
<feature type="domain" description="TRAFD1/XAF1 zinc finger" evidence="9">
    <location>
        <begin position="181"/>
        <end position="222"/>
    </location>
</feature>
<keyword evidence="3" id="KW-0863">Zinc-finger</keyword>